<organism evidence="2 3">
    <name type="scientific">Rhodocytophaga aerolata</name>
    <dbReference type="NCBI Taxonomy" id="455078"/>
    <lineage>
        <taxon>Bacteria</taxon>
        <taxon>Pseudomonadati</taxon>
        <taxon>Bacteroidota</taxon>
        <taxon>Cytophagia</taxon>
        <taxon>Cytophagales</taxon>
        <taxon>Rhodocytophagaceae</taxon>
        <taxon>Rhodocytophaga</taxon>
    </lineage>
</organism>
<keyword evidence="3" id="KW-1185">Reference proteome</keyword>
<gene>
    <name evidence="2" type="ORF">Q0590_35520</name>
</gene>
<protein>
    <recommendedName>
        <fullName evidence="1">Phytochrome chromophore attachment site domain-containing protein</fullName>
    </recommendedName>
</protein>
<dbReference type="InterPro" id="IPR029016">
    <property type="entry name" value="GAF-like_dom_sf"/>
</dbReference>
<dbReference type="InterPro" id="IPR013654">
    <property type="entry name" value="PAS_2"/>
</dbReference>
<dbReference type="SUPFAM" id="SSF55785">
    <property type="entry name" value="PYP-like sensor domain (PAS domain)"/>
    <property type="match status" value="1"/>
</dbReference>
<dbReference type="Proteomes" id="UP001168528">
    <property type="component" value="Unassembled WGS sequence"/>
</dbReference>
<name>A0ABT8RHQ3_9BACT</name>
<reference evidence="2" key="1">
    <citation type="submission" date="2023-07" db="EMBL/GenBank/DDBJ databases">
        <title>The genome sequence of Rhodocytophaga aerolata KACC 12507.</title>
        <authorList>
            <person name="Zhang X."/>
        </authorList>
    </citation>
    <scope>NUCLEOTIDE SEQUENCE</scope>
    <source>
        <strain evidence="2">KACC 12507</strain>
    </source>
</reference>
<dbReference type="EMBL" id="JAUKPO010000074">
    <property type="protein sequence ID" value="MDO1451637.1"/>
    <property type="molecule type" value="Genomic_DNA"/>
</dbReference>
<dbReference type="RefSeq" id="WP_302042438.1">
    <property type="nucleotide sequence ID" value="NZ_JBHSMY010000069.1"/>
</dbReference>
<evidence type="ECO:0000259" key="1">
    <source>
        <dbReference type="PROSITE" id="PS50046"/>
    </source>
</evidence>
<dbReference type="Gene3D" id="3.30.450.20">
    <property type="entry name" value="PAS domain"/>
    <property type="match status" value="1"/>
</dbReference>
<feature type="domain" description="Phytochrome chromophore attachment site" evidence="1">
    <location>
        <begin position="123"/>
        <end position="169"/>
    </location>
</feature>
<dbReference type="InterPro" id="IPR035965">
    <property type="entry name" value="PAS-like_dom_sf"/>
</dbReference>
<accession>A0ABT8RHQ3</accession>
<dbReference type="SUPFAM" id="SSF55781">
    <property type="entry name" value="GAF domain-like"/>
    <property type="match status" value="1"/>
</dbReference>
<dbReference type="InterPro" id="IPR016132">
    <property type="entry name" value="Phyto_chromo_attachment"/>
</dbReference>
<dbReference type="Gene3D" id="3.30.450.40">
    <property type="match status" value="1"/>
</dbReference>
<dbReference type="PROSITE" id="PS50046">
    <property type="entry name" value="PHYTOCHROME_2"/>
    <property type="match status" value="1"/>
</dbReference>
<proteinExistence type="predicted"/>
<dbReference type="Pfam" id="PF08446">
    <property type="entry name" value="PAS_2"/>
    <property type="match status" value="1"/>
</dbReference>
<sequence>MPGLIQPHGFLLVVTIQDWKIVQASADTSVHLLMAAEQLIGQPLMRILGEKLPIHLPDFLHQKILGLQFEERSSKWIYYKESIIRLFTCSPLCILEFETLAEEADIKFAYLNEMLSHRQQAATLLEFSQTAATQIRLLTLFDRVMVYHFDEAYNEEVIAEAPRNELEPF</sequence>
<evidence type="ECO:0000313" key="2">
    <source>
        <dbReference type="EMBL" id="MDO1451637.1"/>
    </source>
</evidence>
<evidence type="ECO:0000313" key="3">
    <source>
        <dbReference type="Proteomes" id="UP001168528"/>
    </source>
</evidence>
<comment type="caution">
    <text evidence="2">The sequence shown here is derived from an EMBL/GenBank/DDBJ whole genome shotgun (WGS) entry which is preliminary data.</text>
</comment>